<evidence type="ECO:0000313" key="3">
    <source>
        <dbReference type="Proteomes" id="UP001279734"/>
    </source>
</evidence>
<evidence type="ECO:0000313" key="2">
    <source>
        <dbReference type="EMBL" id="GMH11964.1"/>
    </source>
</evidence>
<name>A0AAD3SJJ8_NEPGR</name>
<keyword evidence="1" id="KW-0472">Membrane</keyword>
<keyword evidence="3" id="KW-1185">Reference proteome</keyword>
<accession>A0AAD3SJJ8</accession>
<dbReference type="EMBL" id="BSYO01000011">
    <property type="protein sequence ID" value="GMH11964.1"/>
    <property type="molecule type" value="Genomic_DNA"/>
</dbReference>
<gene>
    <name evidence="2" type="ORF">Nepgr_013805</name>
</gene>
<organism evidence="2 3">
    <name type="scientific">Nepenthes gracilis</name>
    <name type="common">Slender pitcher plant</name>
    <dbReference type="NCBI Taxonomy" id="150966"/>
    <lineage>
        <taxon>Eukaryota</taxon>
        <taxon>Viridiplantae</taxon>
        <taxon>Streptophyta</taxon>
        <taxon>Embryophyta</taxon>
        <taxon>Tracheophyta</taxon>
        <taxon>Spermatophyta</taxon>
        <taxon>Magnoliopsida</taxon>
        <taxon>eudicotyledons</taxon>
        <taxon>Gunneridae</taxon>
        <taxon>Pentapetalae</taxon>
        <taxon>Caryophyllales</taxon>
        <taxon>Nepenthaceae</taxon>
        <taxon>Nepenthes</taxon>
    </lineage>
</organism>
<evidence type="ECO:0000256" key="1">
    <source>
        <dbReference type="SAM" id="Phobius"/>
    </source>
</evidence>
<keyword evidence="1" id="KW-0812">Transmembrane</keyword>
<feature type="transmembrane region" description="Helical" evidence="1">
    <location>
        <begin position="66"/>
        <end position="87"/>
    </location>
</feature>
<keyword evidence="1" id="KW-1133">Transmembrane helix</keyword>
<protein>
    <submittedName>
        <fullName evidence="2">Uncharacterized protein</fullName>
    </submittedName>
</protein>
<sequence length="105" mass="12027">MTLICSYMELNTSEFNLGEAIDAIMSQVMALSQEQQVPVIHDSTHEVFSTYLIEENLKLQQLLSDFLTKVVHFTLAFGGLLIVFTVLPRKEHFGKKIEVVHVEFR</sequence>
<dbReference type="Proteomes" id="UP001279734">
    <property type="component" value="Unassembled WGS sequence"/>
</dbReference>
<comment type="caution">
    <text evidence="2">The sequence shown here is derived from an EMBL/GenBank/DDBJ whole genome shotgun (WGS) entry which is preliminary data.</text>
</comment>
<reference evidence="2" key="1">
    <citation type="submission" date="2023-05" db="EMBL/GenBank/DDBJ databases">
        <title>Nepenthes gracilis genome sequencing.</title>
        <authorList>
            <person name="Fukushima K."/>
        </authorList>
    </citation>
    <scope>NUCLEOTIDE SEQUENCE</scope>
    <source>
        <strain evidence="2">SING2019-196</strain>
    </source>
</reference>
<dbReference type="AlphaFoldDB" id="A0AAD3SJJ8"/>
<proteinExistence type="predicted"/>